<dbReference type="AlphaFoldDB" id="A0A6N4TI44"/>
<evidence type="ECO:0000313" key="1">
    <source>
        <dbReference type="EMBL" id="BBK22670.1"/>
    </source>
</evidence>
<gene>
    <name evidence="1" type="ORF">Aargi30884_15730</name>
</gene>
<reference evidence="2" key="1">
    <citation type="submission" date="2019-05" db="EMBL/GenBank/DDBJ databases">
        <title>Complete genome sequencing of Absiella argi strain JCM 30884.</title>
        <authorList>
            <person name="Sakamoto M."/>
            <person name="Murakami T."/>
            <person name="Mori H."/>
        </authorList>
    </citation>
    <scope>NUCLEOTIDE SEQUENCE [LARGE SCALE GENOMIC DNA]</scope>
    <source>
        <strain evidence="2">JCM 30884</strain>
    </source>
</reference>
<evidence type="ECO:0000313" key="2">
    <source>
        <dbReference type="Proteomes" id="UP000464754"/>
    </source>
</evidence>
<organism evidence="1 2">
    <name type="scientific">Amedibacterium intestinale</name>
    <dbReference type="NCBI Taxonomy" id="2583452"/>
    <lineage>
        <taxon>Bacteria</taxon>
        <taxon>Bacillati</taxon>
        <taxon>Bacillota</taxon>
        <taxon>Erysipelotrichia</taxon>
        <taxon>Erysipelotrichales</taxon>
        <taxon>Erysipelotrichaceae</taxon>
        <taxon>Amedibacterium</taxon>
    </lineage>
</organism>
<proteinExistence type="predicted"/>
<accession>A0A6N4TI44</accession>
<dbReference type="KEGG" id="aarg:Aargi30884_15730"/>
<protein>
    <submittedName>
        <fullName evidence="1">Uncharacterized protein</fullName>
    </submittedName>
</protein>
<sequence length="185" mass="22004">MVSLDYIKRFYQFNCDLLAMEAPVVCFKKKDMYFDINGNRCKEFHILPSAMATSVIEKNSIYVNLDNIDDEILFFILAHEIRHCYQYQAVIDEDIYEPYSPQWKKEIKSYRNSSSLNYENQEIEIDANAYACFIYLFLGKNIPNVNCDQIKLMKRVKEFGMDFTKEELEDCSYILKPYLSKTLYN</sequence>
<dbReference type="EMBL" id="AP019695">
    <property type="protein sequence ID" value="BBK22670.1"/>
    <property type="molecule type" value="Genomic_DNA"/>
</dbReference>
<dbReference type="Proteomes" id="UP000464754">
    <property type="component" value="Chromosome"/>
</dbReference>
<keyword evidence="2" id="KW-1185">Reference proteome</keyword>
<dbReference type="RefSeq" id="WP_118276508.1">
    <property type="nucleotide sequence ID" value="NZ_AP019695.1"/>
</dbReference>
<name>A0A6N4TI44_9FIRM</name>